<proteinExistence type="predicted"/>
<name>A0A8J6UPR4_9GAMM</name>
<reference evidence="1" key="1">
    <citation type="submission" date="2020-09" db="EMBL/GenBank/DDBJ databases">
        <title>A novel bacterium of genus Neiella, isolated from South China Sea.</title>
        <authorList>
            <person name="Huang H."/>
            <person name="Mo K."/>
            <person name="Hu Y."/>
        </authorList>
    </citation>
    <scope>NUCLEOTIDE SEQUENCE</scope>
    <source>
        <strain evidence="1">HB171785</strain>
    </source>
</reference>
<sequence length="437" mass="49299">MFKSKDFVRRKLTSSDLPTVCKKIWPHLEQHAIASVLIVSALTGRTIENISQTLQCCNLRARFEISDSSVVLIQDTTLANRAASAVALPLPIELATGLTESAKHNEAECYQLARQFCSEVLADEAIRPSRVHAMLSDGRWNGSTSPLPRELDEYNLCWITGLADRRHMCVYYAGGSERDIQKNYLTFLNRTLSDAEISATICFAEKSIGVTGRSFDLQLLRQTISDLYDKLNRCTPRTTLEIIDYHNDLVSYCALVLELSTSARPSFSSNFQFDHLITSSWVLVKDKGVDSKRKLQLNSICQHQIEFYQKHLEQIRGSRLSMTKTIRDVIEGALGCESRAFFYISHGQVSDRQPLELSAKSRRKFKGLPAKLPINTGHLAFTRYMPEYLSQCLVDIYSDHGAQRHSKKKFQSGFIDQAACCSVIASWLADLGVRKLQ</sequence>
<dbReference type="AlphaFoldDB" id="A0A8J6UPR4"/>
<evidence type="ECO:0000313" key="2">
    <source>
        <dbReference type="Proteomes" id="UP000638014"/>
    </source>
</evidence>
<gene>
    <name evidence="1" type="ORF">IC617_07510</name>
</gene>
<accession>A0A8J6UPR4</accession>
<keyword evidence="2" id="KW-1185">Reference proteome</keyword>
<dbReference type="Proteomes" id="UP000638014">
    <property type="component" value="Unassembled WGS sequence"/>
</dbReference>
<dbReference type="EMBL" id="JACXAF010000008">
    <property type="protein sequence ID" value="MBD1389267.1"/>
    <property type="molecule type" value="Genomic_DNA"/>
</dbReference>
<comment type="caution">
    <text evidence="1">The sequence shown here is derived from an EMBL/GenBank/DDBJ whole genome shotgun (WGS) entry which is preliminary data.</text>
</comment>
<protein>
    <submittedName>
        <fullName evidence="1">Uncharacterized protein</fullName>
    </submittedName>
</protein>
<evidence type="ECO:0000313" key="1">
    <source>
        <dbReference type="EMBL" id="MBD1389267.1"/>
    </source>
</evidence>
<organism evidence="1 2">
    <name type="scientific">Neiella litorisoli</name>
    <dbReference type="NCBI Taxonomy" id="2771431"/>
    <lineage>
        <taxon>Bacteria</taxon>
        <taxon>Pseudomonadati</taxon>
        <taxon>Pseudomonadota</taxon>
        <taxon>Gammaproteobacteria</taxon>
        <taxon>Alteromonadales</taxon>
        <taxon>Echinimonadaceae</taxon>
        <taxon>Neiella</taxon>
    </lineage>
</organism>
<dbReference type="RefSeq" id="WP_191144372.1">
    <property type="nucleotide sequence ID" value="NZ_JACXAF010000008.1"/>
</dbReference>